<evidence type="ECO:0000313" key="7">
    <source>
        <dbReference type="Proteomes" id="UP000033915"/>
    </source>
</evidence>
<reference evidence="6 7" key="1">
    <citation type="journal article" date="2015" name="Nature">
        <title>rRNA introns, odd ribosomes, and small enigmatic genomes across a large radiation of phyla.</title>
        <authorList>
            <person name="Brown C.T."/>
            <person name="Hug L.A."/>
            <person name="Thomas B.C."/>
            <person name="Sharon I."/>
            <person name="Castelle C.J."/>
            <person name="Singh A."/>
            <person name="Wilkins M.J."/>
            <person name="Williams K.H."/>
            <person name="Banfield J.F."/>
        </authorList>
    </citation>
    <scope>NUCLEOTIDE SEQUENCE [LARGE SCALE GENOMIC DNA]</scope>
</reference>
<dbReference type="Pfam" id="PF01555">
    <property type="entry name" value="N6_N4_Mtase"/>
    <property type="match status" value="1"/>
</dbReference>
<dbReference type="PRINTS" id="PR00506">
    <property type="entry name" value="D21N6MTFRASE"/>
</dbReference>
<dbReference type="InterPro" id="IPR002052">
    <property type="entry name" value="DNA_methylase_N6_adenine_CS"/>
</dbReference>
<dbReference type="PROSITE" id="PS00092">
    <property type="entry name" value="N6_MTASE"/>
    <property type="match status" value="1"/>
</dbReference>
<comment type="similarity">
    <text evidence="1">Belongs to the N(4)/N(6)-methyltransferase family.</text>
</comment>
<evidence type="ECO:0000259" key="5">
    <source>
        <dbReference type="Pfam" id="PF01555"/>
    </source>
</evidence>
<dbReference type="Proteomes" id="UP000033915">
    <property type="component" value="Unassembled WGS sequence"/>
</dbReference>
<protein>
    <submittedName>
        <fullName evidence="6">Site-specific DNA-methyltransferase (Adenine-specific)</fullName>
    </submittedName>
</protein>
<dbReference type="InterPro" id="IPR029063">
    <property type="entry name" value="SAM-dependent_MTases_sf"/>
</dbReference>
<dbReference type="InterPro" id="IPR002941">
    <property type="entry name" value="DNA_methylase_N4/N6"/>
</dbReference>
<dbReference type="Gene3D" id="3.40.50.150">
    <property type="entry name" value="Vaccinia Virus protein VP39"/>
    <property type="match status" value="1"/>
</dbReference>
<sequence length="678" mass="78415">MKKEIELKPKKPKLAYVGMDKKTLVEAVPTQVVEVVYPHRVDAPQKDVGTKLFEEGQLGTGDIVKSAELPKNRLIWTNDNLVALKTLLDEKDSVSGEYKYRNKIDLIYIDPPFMVQDDFVAQNTIDIEVDEEAGVMSVKEPTIIETIAYKDTWQNGLDSFLQMMRERLELMKELLSPAGSIYVHLDWHTVHYVKVLMDEIFDYELFQKEIVWDFENVSGFKSIAPNWIRAHEIILFYGKTANINFEKQFQPYTKEYLDNFNKVDDQGRKYWQWNSTTRRYLDDYLKKPGMPISDVWDIKYENNMSVERTGYPTQKPVELLRRVIKASCPKNGIVLDAFMGSGTTCVVAEQLADELNCTWIGIDNSKFAIHTARKRLIELNDKPKEKKGEGVYKVRSFTIENMGYYQRGVKWDAIQVGKQADAYRQAIIELFGGEYTPYSKLLHGKKRGSWIHVGPLAQPLVADQVIAIAEEVKDTEFKKCYVLSADFTVHLNSAIEKAKEKYDIQITSRIIPASAIDEVKKRLELMRQGVKNPEKMNDMPNIAFFAPLPVKVHKVVDGKEAMIELAGVEVDVESFLESQKPERRDELKKWLEKEKSWQSFVDFWAVDWDYESLKDKLKESVFENEWQSFRKRKGKKILEDLVFKAFHTYEKSGEYTIAVKVTDVFGNDGIVTTKVVIK</sequence>
<keyword evidence="2 6" id="KW-0489">Methyltransferase</keyword>
<evidence type="ECO:0000256" key="2">
    <source>
        <dbReference type="ARBA" id="ARBA00022603"/>
    </source>
</evidence>
<evidence type="ECO:0000313" key="6">
    <source>
        <dbReference type="EMBL" id="KKT83440.1"/>
    </source>
</evidence>
<dbReference type="GO" id="GO:0003677">
    <property type="term" value="F:DNA binding"/>
    <property type="evidence" value="ECO:0007669"/>
    <property type="project" value="InterPro"/>
</dbReference>
<dbReference type="InterPro" id="IPR002295">
    <property type="entry name" value="N4/N6-MTase_EcoPI_Mod-like"/>
</dbReference>
<dbReference type="GO" id="GO:0008170">
    <property type="term" value="F:N-methyltransferase activity"/>
    <property type="evidence" value="ECO:0007669"/>
    <property type="project" value="InterPro"/>
</dbReference>
<proteinExistence type="inferred from homology"/>
<evidence type="ECO:0000256" key="4">
    <source>
        <dbReference type="ARBA" id="ARBA00022691"/>
    </source>
</evidence>
<organism evidence="6 7">
    <name type="scientific">Candidatus Giovannonibacteria bacterium GW2011_GWC2_44_9</name>
    <dbReference type="NCBI Taxonomy" id="1618658"/>
    <lineage>
        <taxon>Bacteria</taxon>
        <taxon>Candidatus Giovannoniibacteriota</taxon>
    </lineage>
</organism>
<comment type="caution">
    <text evidence="6">The sequence shown here is derived from an EMBL/GenBank/DDBJ whole genome shotgun (WGS) entry which is preliminary data.</text>
</comment>
<keyword evidence="3 6" id="KW-0808">Transferase</keyword>
<dbReference type="AlphaFoldDB" id="A0A0G1KIS7"/>
<feature type="domain" description="DNA methylase N-4/N-6" evidence="5">
    <location>
        <begin position="104"/>
        <end position="373"/>
    </location>
</feature>
<keyword evidence="4" id="KW-0949">S-adenosyl-L-methionine</keyword>
<dbReference type="GO" id="GO:0032259">
    <property type="term" value="P:methylation"/>
    <property type="evidence" value="ECO:0007669"/>
    <property type="project" value="UniProtKB-KW"/>
</dbReference>
<dbReference type="EMBL" id="LCJT01000018">
    <property type="protein sequence ID" value="KKT83440.1"/>
    <property type="molecule type" value="Genomic_DNA"/>
</dbReference>
<dbReference type="CDD" id="cd00146">
    <property type="entry name" value="PKD"/>
    <property type="match status" value="1"/>
</dbReference>
<evidence type="ECO:0000256" key="1">
    <source>
        <dbReference type="ARBA" id="ARBA00006594"/>
    </source>
</evidence>
<name>A0A0G1KIS7_9BACT</name>
<accession>A0A0G1KIS7</accession>
<dbReference type="SUPFAM" id="SSF53335">
    <property type="entry name" value="S-adenosyl-L-methionine-dependent methyltransferases"/>
    <property type="match status" value="1"/>
</dbReference>
<gene>
    <name evidence="6" type="ORF">UW81_C0018G0004</name>
</gene>
<evidence type="ECO:0000256" key="3">
    <source>
        <dbReference type="ARBA" id="ARBA00022679"/>
    </source>
</evidence>